<keyword evidence="2 6" id="KW-0479">Metal-binding</keyword>
<dbReference type="InterPro" id="IPR036874">
    <property type="entry name" value="Carbonic_anhydrase_sf"/>
</dbReference>
<dbReference type="PANTHER" id="PTHR11002:SF76">
    <property type="entry name" value="CARBONIC ANHYDRASE"/>
    <property type="match status" value="1"/>
</dbReference>
<evidence type="ECO:0000256" key="5">
    <source>
        <dbReference type="ARBA" id="ARBA00048348"/>
    </source>
</evidence>
<dbReference type="Proteomes" id="UP000008888">
    <property type="component" value="Chromosome"/>
</dbReference>
<evidence type="ECO:0000256" key="7">
    <source>
        <dbReference type="RuleBase" id="RU003956"/>
    </source>
</evidence>
<dbReference type="GO" id="GO:0015976">
    <property type="term" value="P:carbon utilization"/>
    <property type="evidence" value="ECO:0007669"/>
    <property type="project" value="InterPro"/>
</dbReference>
<keyword evidence="9" id="KW-1185">Reference proteome</keyword>
<comment type="cofactor">
    <cofactor evidence="6">
        <name>Zn(2+)</name>
        <dbReference type="ChEBI" id="CHEBI:29105"/>
    </cofactor>
    <text evidence="6">Binds 1 zinc ion per subunit.</text>
</comment>
<comment type="similarity">
    <text evidence="1 7">Belongs to the beta-class carbonic anhydrase family.</text>
</comment>
<evidence type="ECO:0000313" key="9">
    <source>
        <dbReference type="Proteomes" id="UP000008888"/>
    </source>
</evidence>
<evidence type="ECO:0000256" key="2">
    <source>
        <dbReference type="ARBA" id="ARBA00022723"/>
    </source>
</evidence>
<dbReference type="FunFam" id="3.40.1050.10:FF:000001">
    <property type="entry name" value="Carbonic anhydrase"/>
    <property type="match status" value="1"/>
</dbReference>
<dbReference type="Pfam" id="PF00484">
    <property type="entry name" value="Pro_CA"/>
    <property type="match status" value="1"/>
</dbReference>
<dbReference type="EMBL" id="CP002738">
    <property type="protein sequence ID" value="AEF98966.1"/>
    <property type="molecule type" value="Genomic_DNA"/>
</dbReference>
<protein>
    <recommendedName>
        <fullName evidence="7">Carbonic anhydrase</fullName>
        <ecNumber evidence="7">4.2.1.1</ecNumber>
    </recommendedName>
    <alternativeName>
        <fullName evidence="7">Carbonate dehydratase</fullName>
    </alternativeName>
</protein>
<dbReference type="GO" id="GO:0008270">
    <property type="term" value="F:zinc ion binding"/>
    <property type="evidence" value="ECO:0007669"/>
    <property type="project" value="UniProtKB-UniRule"/>
</dbReference>
<dbReference type="InterPro" id="IPR015892">
    <property type="entry name" value="Carbonic_anhydrase_CS"/>
</dbReference>
<feature type="binding site" evidence="6">
    <location>
        <position position="43"/>
    </location>
    <ligand>
        <name>Zn(2+)</name>
        <dbReference type="ChEBI" id="CHEBI:29105"/>
    </ligand>
</feature>
<dbReference type="KEGG" id="mmt:Metme_0522"/>
<evidence type="ECO:0000256" key="3">
    <source>
        <dbReference type="ARBA" id="ARBA00022833"/>
    </source>
</evidence>
<organism evidence="8 9">
    <name type="scientific">Methylomonas methanica (strain DSM 25384 / MC09)</name>
    <dbReference type="NCBI Taxonomy" id="857087"/>
    <lineage>
        <taxon>Bacteria</taxon>
        <taxon>Pseudomonadati</taxon>
        <taxon>Pseudomonadota</taxon>
        <taxon>Gammaproteobacteria</taxon>
        <taxon>Methylococcales</taxon>
        <taxon>Methylococcaceae</taxon>
        <taxon>Methylomonas</taxon>
    </lineage>
</organism>
<keyword evidence="3 6" id="KW-0862">Zinc</keyword>
<dbReference type="PROSITE" id="PS00705">
    <property type="entry name" value="PROK_CO2_ANHYDRASE_2"/>
    <property type="match status" value="1"/>
</dbReference>
<evidence type="ECO:0000256" key="6">
    <source>
        <dbReference type="PIRSR" id="PIRSR601765-1"/>
    </source>
</evidence>
<proteinExistence type="inferred from homology"/>
<feature type="binding site" evidence="6">
    <location>
        <position position="99"/>
    </location>
    <ligand>
        <name>Zn(2+)</name>
        <dbReference type="ChEBI" id="CHEBI:29105"/>
    </ligand>
</feature>
<dbReference type="EC" id="4.2.1.1" evidence="7"/>
<reference evidence="8 9" key="1">
    <citation type="journal article" date="2011" name="J. Bacteriol.">
        <title>Complete Genome Sequence of the Aerobic Marine Methanotroph Methylomonas methanica MC09.</title>
        <authorList>
            <person name="Boden R."/>
            <person name="Cunliffe M."/>
            <person name="Scanlan J."/>
            <person name="Moussard H."/>
            <person name="Kits K.D."/>
            <person name="Klotz M.G."/>
            <person name="Jetten M.S."/>
            <person name="Vuilleumier S."/>
            <person name="Han J."/>
            <person name="Peters L."/>
            <person name="Mikhailova N."/>
            <person name="Teshima H."/>
            <person name="Tapia R."/>
            <person name="Kyrpides N."/>
            <person name="Ivanova N."/>
            <person name="Pagani I."/>
            <person name="Cheng J.F."/>
            <person name="Goodwin L."/>
            <person name="Han C."/>
            <person name="Hauser L."/>
            <person name="Land M.L."/>
            <person name="Lapidus A."/>
            <person name="Lucas S."/>
            <person name="Pitluck S."/>
            <person name="Woyke T."/>
            <person name="Stein L."/>
            <person name="Murrell J.C."/>
        </authorList>
    </citation>
    <scope>NUCLEOTIDE SEQUENCE [LARGE SCALE GENOMIC DNA]</scope>
    <source>
        <strain evidence="8 9">MC09</strain>
    </source>
</reference>
<accession>G0A334</accession>
<dbReference type="NCBIfam" id="NF007756">
    <property type="entry name" value="PRK10437.1"/>
    <property type="match status" value="1"/>
</dbReference>
<dbReference type="PANTHER" id="PTHR11002">
    <property type="entry name" value="CARBONIC ANHYDRASE"/>
    <property type="match status" value="1"/>
</dbReference>
<dbReference type="PROSITE" id="PS00704">
    <property type="entry name" value="PROK_CO2_ANHYDRASE_1"/>
    <property type="match status" value="1"/>
</dbReference>
<feature type="binding site" evidence="6">
    <location>
        <position position="102"/>
    </location>
    <ligand>
        <name>Zn(2+)</name>
        <dbReference type="ChEBI" id="CHEBI:29105"/>
    </ligand>
</feature>
<dbReference type="Gene3D" id="3.40.1050.10">
    <property type="entry name" value="Carbonic anhydrase"/>
    <property type="match status" value="1"/>
</dbReference>
<gene>
    <name evidence="8" type="ordered locus">Metme_0522</name>
</gene>
<dbReference type="InterPro" id="IPR001765">
    <property type="entry name" value="Carbonic_anhydrase"/>
</dbReference>
<dbReference type="SUPFAM" id="SSF53056">
    <property type="entry name" value="beta-carbonic anhydrase, cab"/>
    <property type="match status" value="1"/>
</dbReference>
<feature type="binding site" evidence="6">
    <location>
        <position position="45"/>
    </location>
    <ligand>
        <name>Zn(2+)</name>
        <dbReference type="ChEBI" id="CHEBI:29105"/>
    </ligand>
</feature>
<reference evidence="9" key="3">
    <citation type="submission" date="2011-05" db="EMBL/GenBank/DDBJ databases">
        <title>Complete sequence of Methylomonas methanica MC09.</title>
        <authorList>
            <consortium name="US DOE Joint Genome Institute"/>
            <person name="Lucas S."/>
            <person name="Han J."/>
            <person name="Lapidus A."/>
            <person name="Cheng J.-F."/>
            <person name="Goodwin L."/>
            <person name="Pitluck S."/>
            <person name="Peters L."/>
            <person name="Mikhailova N."/>
            <person name="Teshima H."/>
            <person name="Han C."/>
            <person name="Tapia R."/>
            <person name="Land M."/>
            <person name="Hauser L."/>
            <person name="Kyrpides N."/>
            <person name="Ivanova N."/>
            <person name="Pagani I."/>
            <person name="Stein L."/>
            <person name="Woyke T."/>
        </authorList>
    </citation>
    <scope>NUCLEOTIDE SEQUENCE [LARGE SCALE GENOMIC DNA]</scope>
    <source>
        <strain evidence="9">MC09</strain>
    </source>
</reference>
<dbReference type="STRING" id="857087.Metme_0522"/>
<comment type="catalytic activity">
    <reaction evidence="5 7">
        <text>hydrogencarbonate + H(+) = CO2 + H2O</text>
        <dbReference type="Rhea" id="RHEA:10748"/>
        <dbReference type="ChEBI" id="CHEBI:15377"/>
        <dbReference type="ChEBI" id="CHEBI:15378"/>
        <dbReference type="ChEBI" id="CHEBI:16526"/>
        <dbReference type="ChEBI" id="CHEBI:17544"/>
        <dbReference type="EC" id="4.2.1.1"/>
    </reaction>
</comment>
<evidence type="ECO:0000256" key="1">
    <source>
        <dbReference type="ARBA" id="ARBA00006217"/>
    </source>
</evidence>
<dbReference type="GO" id="GO:0004089">
    <property type="term" value="F:carbonate dehydratase activity"/>
    <property type="evidence" value="ECO:0007669"/>
    <property type="project" value="UniProtKB-UniRule"/>
</dbReference>
<dbReference type="HOGENOM" id="CLU_053879_3_1_6"/>
<keyword evidence="4 7" id="KW-0456">Lyase</keyword>
<evidence type="ECO:0000313" key="8">
    <source>
        <dbReference type="EMBL" id="AEF98966.1"/>
    </source>
</evidence>
<reference key="2">
    <citation type="submission" date="2011-05" db="EMBL/GenBank/DDBJ databases">
        <title>Complete genome sequence of the aerobic marine methanotroph Methylomonas methanica MC09.</title>
        <authorList>
            <person name="Boden R."/>
            <person name="Cunliffe M."/>
            <person name="Scanlan J."/>
            <person name="Moussard H."/>
            <person name="Kits K.D."/>
            <person name="Klotz M."/>
            <person name="Jetten M."/>
            <person name="Vuilleumier S."/>
            <person name="Han J."/>
            <person name="Peters L."/>
            <person name="Mikhailova N."/>
            <person name="Teshima H."/>
            <person name="Tapia R."/>
            <person name="Kyrpides N."/>
            <person name="Ivanova N."/>
            <person name="Pagani I."/>
            <person name="Cheng J.-F."/>
            <person name="Goodwin L."/>
            <person name="Han C."/>
            <person name="Hauser L."/>
            <person name="Land M."/>
            <person name="Lapidus A."/>
            <person name="Lucas S."/>
            <person name="Pitluck S."/>
            <person name="Woyke T."/>
            <person name="Stein L.Y."/>
            <person name="Murrell C."/>
        </authorList>
    </citation>
    <scope>NUCLEOTIDE SEQUENCE</scope>
    <source>
        <strain>MC09</strain>
    </source>
</reference>
<dbReference type="eggNOG" id="COG0288">
    <property type="taxonomic scope" value="Bacteria"/>
</dbReference>
<dbReference type="SMART" id="SM00947">
    <property type="entry name" value="Pro_CA"/>
    <property type="match status" value="1"/>
</dbReference>
<dbReference type="RefSeq" id="WP_013817237.1">
    <property type="nucleotide sequence ID" value="NC_015572.1"/>
</dbReference>
<sequence>MMHTPDKLLLENRAWSQEVSRKDPDYFKQLAKEQRPDFLWIGCSDSRVPAETVVNAQPGEIFVHRNIANQVIMTDFNCLSVLQYAIAVLQVKHVIVCGHYGCGGVKAALQPQLSELMIANKWLLHIKDIYRLHQDELEAIDPAKKLARLIEINIIEQVYRLAHTSIIQSAWKHGHQPSIHGWVYGLEDGLIDELIKLDHNTQIHPIYRYAD</sequence>
<dbReference type="CDD" id="cd00883">
    <property type="entry name" value="beta_CA_cladeA"/>
    <property type="match status" value="1"/>
</dbReference>
<evidence type="ECO:0000256" key="4">
    <source>
        <dbReference type="ARBA" id="ARBA00023239"/>
    </source>
</evidence>
<comment type="function">
    <text evidence="7">Reversible hydration of carbon dioxide.</text>
</comment>
<name>G0A334_METMM</name>
<dbReference type="AlphaFoldDB" id="G0A334"/>